<dbReference type="InterPro" id="IPR044802">
    <property type="entry name" value="NADKc-like"/>
</dbReference>
<evidence type="ECO:0000256" key="3">
    <source>
        <dbReference type="PROSITE-ProRule" id="PRU00047"/>
    </source>
</evidence>
<evidence type="ECO:0000259" key="5">
    <source>
        <dbReference type="PROSITE" id="PS50158"/>
    </source>
</evidence>
<dbReference type="EMBL" id="CM018045">
    <property type="protein sequence ID" value="KAA8527712.1"/>
    <property type="molecule type" value="Genomic_DNA"/>
</dbReference>
<evidence type="ECO:0000256" key="1">
    <source>
        <dbReference type="ARBA" id="ARBA00022741"/>
    </source>
</evidence>
<dbReference type="OrthoDB" id="10267859at2759"/>
<dbReference type="PANTHER" id="PTHR31153">
    <property type="entry name" value="CALMODULIN CALCIUM-DEPENDENT NAD KINASE"/>
    <property type="match status" value="1"/>
</dbReference>
<proteinExistence type="predicted"/>
<keyword evidence="4" id="KW-0812">Transmembrane</keyword>
<dbReference type="PROSITE" id="PS50158">
    <property type="entry name" value="ZF_CCHC"/>
    <property type="match status" value="1"/>
</dbReference>
<dbReference type="SUPFAM" id="SSF159042">
    <property type="entry name" value="Plus3-like"/>
    <property type="match status" value="1"/>
</dbReference>
<protein>
    <recommendedName>
        <fullName evidence="9">CCHC-type domain-containing protein</fullName>
    </recommendedName>
</protein>
<dbReference type="GO" id="GO:0005524">
    <property type="term" value="F:ATP binding"/>
    <property type="evidence" value="ECO:0007669"/>
    <property type="project" value="UniProtKB-KW"/>
</dbReference>
<dbReference type="GO" id="GO:0016301">
    <property type="term" value="F:kinase activity"/>
    <property type="evidence" value="ECO:0007669"/>
    <property type="project" value="InterPro"/>
</dbReference>
<feature type="domain" description="CCHC-type" evidence="5">
    <location>
        <begin position="30"/>
        <end position="45"/>
    </location>
</feature>
<dbReference type="InterPro" id="IPR010488">
    <property type="entry name" value="Zeta_toxin_domain"/>
</dbReference>
<accession>A0A5J5ACX6</accession>
<keyword evidence="2" id="KW-0067">ATP-binding</keyword>
<dbReference type="Gene3D" id="3.40.50.300">
    <property type="entry name" value="P-loop containing nucleotide triphosphate hydrolases"/>
    <property type="match status" value="1"/>
</dbReference>
<evidence type="ECO:0000256" key="4">
    <source>
        <dbReference type="SAM" id="Phobius"/>
    </source>
</evidence>
<reference evidence="7 8" key="1">
    <citation type="submission" date="2019-09" db="EMBL/GenBank/DDBJ databases">
        <title>A chromosome-level genome assembly of the Chinese tupelo Nyssa sinensis.</title>
        <authorList>
            <person name="Yang X."/>
            <person name="Kang M."/>
            <person name="Yang Y."/>
            <person name="Xiong H."/>
            <person name="Wang M."/>
            <person name="Zhang Z."/>
            <person name="Wang Z."/>
            <person name="Wu H."/>
            <person name="Ma T."/>
            <person name="Liu J."/>
            <person name="Xi Z."/>
        </authorList>
    </citation>
    <scope>NUCLEOTIDE SEQUENCE [LARGE SCALE GENOMIC DNA]</scope>
    <source>
        <strain evidence="7">J267</strain>
        <tissue evidence="7">Leaf</tissue>
    </source>
</reference>
<dbReference type="PANTHER" id="PTHR31153:SF1">
    <property type="entry name" value="CALMODULIN CALCIUM-DEPENDENT NAD KINASE"/>
    <property type="match status" value="1"/>
</dbReference>
<dbReference type="PROSITE" id="PS51360">
    <property type="entry name" value="PLUS3"/>
    <property type="match status" value="1"/>
</dbReference>
<feature type="domain" description="Plus3" evidence="6">
    <location>
        <begin position="171"/>
        <end position="300"/>
    </location>
</feature>
<feature type="transmembrane region" description="Helical" evidence="4">
    <location>
        <begin position="301"/>
        <end position="323"/>
    </location>
</feature>
<evidence type="ECO:0000256" key="2">
    <source>
        <dbReference type="ARBA" id="ARBA00022840"/>
    </source>
</evidence>
<keyword evidence="3" id="KW-0479">Metal-binding</keyword>
<dbReference type="SUPFAM" id="SSF52540">
    <property type="entry name" value="P-loop containing nucleoside triphosphate hydrolases"/>
    <property type="match status" value="1"/>
</dbReference>
<dbReference type="Proteomes" id="UP000325577">
    <property type="component" value="Linkage Group LG21"/>
</dbReference>
<keyword evidence="3" id="KW-0863">Zinc-finger</keyword>
<dbReference type="SMART" id="SM00719">
    <property type="entry name" value="Plus3"/>
    <property type="match status" value="1"/>
</dbReference>
<dbReference type="Pfam" id="PF06414">
    <property type="entry name" value="Zeta_toxin"/>
    <property type="match status" value="1"/>
</dbReference>
<sequence length="814" mass="92046">MPSMFARRLDALNHIIPSDEKDDATCTMTCLFCGKSGHDLRDCSELNHWAVSCPMASSSRQLQSEYGASLVNHYGANKIQLTRGNERYTRMLETEESHPQVAWVDTICTAGEPQKDTYASPSLKWNGIVTSGKMISNLKHITSNSGKNELKENQTISLCNFVNKQISDVPKGMFDAIRRLRLSRMDILKWMNSQISLSHLNGFFLRLRLGKWEEGLGGTGYYVACITGAQREKPPQYSKYSISVNVGDIKCLVKSQYVSNHDFLEDELMAWWCTTLRSGGKIPSEDDLKLKVEERKSFGKVILAHILAATTIGFSFVAALQYYNHRLKSKPSKDQNVIPWLERTESGRVERLERFSHYVARQIGFNDASECSQLCKLAYEYLKRSKGCEDIIFEYFASDPNAKSLSVKLVEEFDRCILAYFAFHWSQASLMITQVLSVDCERKRLKDIVMAATRKQRFERMIRDLKVTRVFCTLVEEMKAIGCVASNGESRCTEVMVPVAHSERSPVLLLMGGGMGAGKSTVLKDILKESFWSGAEAKAVVVEADAFKETDVIYKALSSMGHHHDMVQTAELVHQPSTDAASSLLVAALNKGRDVIMDGTLSWEAFVEQTIAMARNVHKHRYRMGVGYKVAEDGTITENYWEQIEEKEEENGQKAKRKPYRIELVGVVCDPYLAIVRGIRRAIFTRRAVRVKSQLKSHKMFASAFPRYCKLVDNARLYCTNDVGYPPRLIAWKDGGNKLLVEPEEIECLSMVSSLNDDAESIYELYPQRNLIYQQVSVWKDIVLSPTRASPQLELKTAIEKIENPTPNTKPVSS</sequence>
<dbReference type="InterPro" id="IPR001878">
    <property type="entry name" value="Znf_CCHC"/>
</dbReference>
<dbReference type="InterPro" id="IPR027417">
    <property type="entry name" value="P-loop_NTPase"/>
</dbReference>
<keyword evidence="3" id="KW-0862">Zinc</keyword>
<keyword evidence="4" id="KW-0472">Membrane</keyword>
<keyword evidence="8" id="KW-1185">Reference proteome</keyword>
<dbReference type="GO" id="GO:0008270">
    <property type="term" value="F:zinc ion binding"/>
    <property type="evidence" value="ECO:0007669"/>
    <property type="project" value="UniProtKB-KW"/>
</dbReference>
<dbReference type="Gene3D" id="3.90.70.200">
    <property type="entry name" value="Plus-3 domain"/>
    <property type="match status" value="1"/>
</dbReference>
<dbReference type="Pfam" id="PF03126">
    <property type="entry name" value="Plus-3"/>
    <property type="match status" value="1"/>
</dbReference>
<organism evidence="7 8">
    <name type="scientific">Nyssa sinensis</name>
    <dbReference type="NCBI Taxonomy" id="561372"/>
    <lineage>
        <taxon>Eukaryota</taxon>
        <taxon>Viridiplantae</taxon>
        <taxon>Streptophyta</taxon>
        <taxon>Embryophyta</taxon>
        <taxon>Tracheophyta</taxon>
        <taxon>Spermatophyta</taxon>
        <taxon>Magnoliopsida</taxon>
        <taxon>eudicotyledons</taxon>
        <taxon>Gunneridae</taxon>
        <taxon>Pentapetalae</taxon>
        <taxon>asterids</taxon>
        <taxon>Cornales</taxon>
        <taxon>Nyssaceae</taxon>
        <taxon>Nyssa</taxon>
    </lineage>
</organism>
<dbReference type="AlphaFoldDB" id="A0A5J5ACX6"/>
<dbReference type="InterPro" id="IPR004343">
    <property type="entry name" value="Plus-3_dom"/>
</dbReference>
<gene>
    <name evidence="7" type="ORF">F0562_035419</name>
</gene>
<evidence type="ECO:0008006" key="9">
    <source>
        <dbReference type="Google" id="ProtNLM"/>
    </source>
</evidence>
<dbReference type="InterPro" id="IPR036128">
    <property type="entry name" value="Plus3-like_sf"/>
</dbReference>
<keyword evidence="4" id="KW-1133">Transmembrane helix</keyword>
<evidence type="ECO:0000313" key="8">
    <source>
        <dbReference type="Proteomes" id="UP000325577"/>
    </source>
</evidence>
<keyword evidence="1" id="KW-0547">Nucleotide-binding</keyword>
<evidence type="ECO:0000259" key="6">
    <source>
        <dbReference type="PROSITE" id="PS51360"/>
    </source>
</evidence>
<name>A0A5J5ACX6_9ASTE</name>
<evidence type="ECO:0000313" key="7">
    <source>
        <dbReference type="EMBL" id="KAA8527712.1"/>
    </source>
</evidence>
<dbReference type="GO" id="GO:0003677">
    <property type="term" value="F:DNA binding"/>
    <property type="evidence" value="ECO:0007669"/>
    <property type="project" value="InterPro"/>
</dbReference>